<keyword evidence="7" id="KW-0436">Ligase</keyword>
<evidence type="ECO:0000259" key="6">
    <source>
        <dbReference type="Pfam" id="PF04932"/>
    </source>
</evidence>
<evidence type="ECO:0000313" key="8">
    <source>
        <dbReference type="Proteomes" id="UP000256388"/>
    </source>
</evidence>
<feature type="transmembrane region" description="Helical" evidence="5">
    <location>
        <begin position="134"/>
        <end position="156"/>
    </location>
</feature>
<protein>
    <submittedName>
        <fullName evidence="7">O-antigen ligase-like membrane protein</fullName>
    </submittedName>
</protein>
<accession>A0A3E0AHQ0</accession>
<dbReference type="PANTHER" id="PTHR37422:SF13">
    <property type="entry name" value="LIPOPOLYSACCHARIDE BIOSYNTHESIS PROTEIN PA4999-RELATED"/>
    <property type="match status" value="1"/>
</dbReference>
<evidence type="ECO:0000256" key="1">
    <source>
        <dbReference type="ARBA" id="ARBA00004141"/>
    </source>
</evidence>
<evidence type="ECO:0000256" key="2">
    <source>
        <dbReference type="ARBA" id="ARBA00022692"/>
    </source>
</evidence>
<feature type="transmembrane region" description="Helical" evidence="5">
    <location>
        <begin position="101"/>
        <end position="122"/>
    </location>
</feature>
<evidence type="ECO:0000256" key="3">
    <source>
        <dbReference type="ARBA" id="ARBA00022989"/>
    </source>
</evidence>
<dbReference type="EMBL" id="QUMS01000001">
    <property type="protein sequence ID" value="REG11171.1"/>
    <property type="molecule type" value="Genomic_DNA"/>
</dbReference>
<keyword evidence="3 5" id="KW-1133">Transmembrane helix</keyword>
<feature type="transmembrane region" description="Helical" evidence="5">
    <location>
        <begin position="37"/>
        <end position="55"/>
    </location>
</feature>
<comment type="subcellular location">
    <subcellularLocation>
        <location evidence="1">Membrane</location>
        <topology evidence="1">Multi-pass membrane protein</topology>
    </subcellularLocation>
</comment>
<dbReference type="InterPro" id="IPR007016">
    <property type="entry name" value="O-antigen_ligase-rel_domated"/>
</dbReference>
<feature type="transmembrane region" description="Helical" evidence="5">
    <location>
        <begin position="243"/>
        <end position="262"/>
    </location>
</feature>
<dbReference type="GO" id="GO:0016874">
    <property type="term" value="F:ligase activity"/>
    <property type="evidence" value="ECO:0007669"/>
    <property type="project" value="UniProtKB-KW"/>
</dbReference>
<feature type="domain" description="O-antigen ligase-related" evidence="6">
    <location>
        <begin position="227"/>
        <end position="410"/>
    </location>
</feature>
<dbReference type="OrthoDB" id="154631at2"/>
<evidence type="ECO:0000256" key="5">
    <source>
        <dbReference type="SAM" id="Phobius"/>
    </source>
</evidence>
<feature type="transmembrane region" description="Helical" evidence="5">
    <location>
        <begin position="12"/>
        <end position="31"/>
    </location>
</feature>
<evidence type="ECO:0000256" key="4">
    <source>
        <dbReference type="ARBA" id="ARBA00023136"/>
    </source>
</evidence>
<sequence>MSDILRKISRFSWLIMIALLPISSMPLVAKLLGSDSVASPAILFLVILAITWFLPRVVRGGAFSNHILPLFLFCLIALVATALSLFYHVPAFKGINQFAPAISSVGTLLIGFFFFITASSFLETREDARLTVQVLNWSGLVLVAWALLQAFFWYGFNHYPQWMFDFQGMLSARVLYRQRVNAFALEPSWLAHQLNMLYLPLWLACTYKRISFHRFRLWKFSFENLLLLGGMGILLLTLSRVGVAAFILVLLLVAMVLQGRVVSWLETLINRKGRSLHLGRRAISGLLILFYLLVIFAVVFAFSRIDPRMASLFSFSFNQDDALLRFFNELKFGDRVIYWLTGWNIFNAYPFLGVGLGNAGYYFPKYLPAYGWSLVEVENLLNRTTILLNIKSLWLRLLAETGLVGFSLFIGWLVSLLPTLLRKIRNKCSSISVFGWMGCFVLAALLLEGFSIDSFAMPYWWVSLGLAVTQVLPEGEPASERT</sequence>
<dbReference type="GO" id="GO:0016020">
    <property type="term" value="C:membrane"/>
    <property type="evidence" value="ECO:0007669"/>
    <property type="project" value="UniProtKB-SubCell"/>
</dbReference>
<comment type="caution">
    <text evidence="7">The sequence shown here is derived from an EMBL/GenBank/DDBJ whole genome shotgun (WGS) entry which is preliminary data.</text>
</comment>
<gene>
    <name evidence="7" type="ORF">DFR64_1048</name>
</gene>
<feature type="transmembrane region" description="Helical" evidence="5">
    <location>
        <begin position="402"/>
        <end position="421"/>
    </location>
</feature>
<evidence type="ECO:0000313" key="7">
    <source>
        <dbReference type="EMBL" id="REG11171.1"/>
    </source>
</evidence>
<dbReference type="PANTHER" id="PTHR37422">
    <property type="entry name" value="TEICHURONIC ACID BIOSYNTHESIS PROTEIN TUAE"/>
    <property type="match status" value="1"/>
</dbReference>
<keyword evidence="8" id="KW-1185">Reference proteome</keyword>
<dbReference type="AlphaFoldDB" id="A0A3E0AHQ0"/>
<dbReference type="RefSeq" id="WP_116224309.1">
    <property type="nucleotide sequence ID" value="NZ_AP018437.1"/>
</dbReference>
<keyword evidence="4 5" id="KW-0472">Membrane</keyword>
<feature type="transmembrane region" description="Helical" evidence="5">
    <location>
        <begin position="189"/>
        <end position="205"/>
    </location>
</feature>
<dbReference type="Proteomes" id="UP000256388">
    <property type="component" value="Unassembled WGS sequence"/>
</dbReference>
<feature type="transmembrane region" description="Helical" evidence="5">
    <location>
        <begin position="433"/>
        <end position="452"/>
    </location>
</feature>
<name>A0A3E0AHQ0_9CHLR</name>
<feature type="transmembrane region" description="Helical" evidence="5">
    <location>
        <begin position="217"/>
        <end position="237"/>
    </location>
</feature>
<proteinExistence type="predicted"/>
<dbReference type="InterPro" id="IPR051533">
    <property type="entry name" value="WaaL-like"/>
</dbReference>
<organism evidence="7 8">
    <name type="scientific">Pelolinea submarina</name>
    <dbReference type="NCBI Taxonomy" id="913107"/>
    <lineage>
        <taxon>Bacteria</taxon>
        <taxon>Bacillati</taxon>
        <taxon>Chloroflexota</taxon>
        <taxon>Anaerolineae</taxon>
        <taxon>Anaerolineales</taxon>
        <taxon>Anaerolineaceae</taxon>
        <taxon>Pelolinea</taxon>
    </lineage>
</organism>
<dbReference type="Pfam" id="PF04932">
    <property type="entry name" value="Wzy_C"/>
    <property type="match status" value="1"/>
</dbReference>
<keyword evidence="2 5" id="KW-0812">Transmembrane</keyword>
<feature type="transmembrane region" description="Helical" evidence="5">
    <location>
        <begin position="283"/>
        <end position="305"/>
    </location>
</feature>
<feature type="transmembrane region" description="Helical" evidence="5">
    <location>
        <begin position="67"/>
        <end position="89"/>
    </location>
</feature>
<reference evidence="7 8" key="1">
    <citation type="submission" date="2018-08" db="EMBL/GenBank/DDBJ databases">
        <title>Genomic Encyclopedia of Type Strains, Phase IV (KMG-IV): sequencing the most valuable type-strain genomes for metagenomic binning, comparative biology and taxonomic classification.</title>
        <authorList>
            <person name="Goeker M."/>
        </authorList>
    </citation>
    <scope>NUCLEOTIDE SEQUENCE [LARGE SCALE GENOMIC DNA]</scope>
    <source>
        <strain evidence="7 8">DSM 23923</strain>
    </source>
</reference>